<evidence type="ECO:0000313" key="2">
    <source>
        <dbReference type="Proteomes" id="UP000054485"/>
    </source>
</evidence>
<reference evidence="1 2" key="1">
    <citation type="submission" date="2014-04" db="EMBL/GenBank/DDBJ databases">
        <authorList>
            <consortium name="DOE Joint Genome Institute"/>
            <person name="Kuo A."/>
            <person name="Ruytinx J."/>
            <person name="Rineau F."/>
            <person name="Colpaert J."/>
            <person name="Kohler A."/>
            <person name="Nagy L.G."/>
            <person name="Floudas D."/>
            <person name="Copeland A."/>
            <person name="Barry K.W."/>
            <person name="Cichocki N."/>
            <person name="Veneault-Fourrey C."/>
            <person name="LaButti K."/>
            <person name="Lindquist E.A."/>
            <person name="Lipzen A."/>
            <person name="Lundell T."/>
            <person name="Morin E."/>
            <person name="Murat C."/>
            <person name="Sun H."/>
            <person name="Tunlid A."/>
            <person name="Henrissat B."/>
            <person name="Grigoriev I.V."/>
            <person name="Hibbett D.S."/>
            <person name="Martin F."/>
            <person name="Nordberg H.P."/>
            <person name="Cantor M.N."/>
            <person name="Hua S.X."/>
        </authorList>
    </citation>
    <scope>NUCLEOTIDE SEQUENCE [LARGE SCALE GENOMIC DNA]</scope>
    <source>
        <strain evidence="1 2">UH-Slu-Lm8-n1</strain>
    </source>
</reference>
<gene>
    <name evidence="1" type="ORF">CY34DRAFT_806711</name>
</gene>
<reference evidence="2" key="2">
    <citation type="submission" date="2015-01" db="EMBL/GenBank/DDBJ databases">
        <title>Evolutionary Origins and Diversification of the Mycorrhizal Mutualists.</title>
        <authorList>
            <consortium name="DOE Joint Genome Institute"/>
            <consortium name="Mycorrhizal Genomics Consortium"/>
            <person name="Kohler A."/>
            <person name="Kuo A."/>
            <person name="Nagy L.G."/>
            <person name="Floudas D."/>
            <person name="Copeland A."/>
            <person name="Barry K.W."/>
            <person name="Cichocki N."/>
            <person name="Veneault-Fourrey C."/>
            <person name="LaButti K."/>
            <person name="Lindquist E.A."/>
            <person name="Lipzen A."/>
            <person name="Lundell T."/>
            <person name="Morin E."/>
            <person name="Murat C."/>
            <person name="Riley R."/>
            <person name="Ohm R."/>
            <person name="Sun H."/>
            <person name="Tunlid A."/>
            <person name="Henrissat B."/>
            <person name="Grigoriev I.V."/>
            <person name="Hibbett D.S."/>
            <person name="Martin F."/>
        </authorList>
    </citation>
    <scope>NUCLEOTIDE SEQUENCE [LARGE SCALE GENOMIC DNA]</scope>
    <source>
        <strain evidence="2">UH-Slu-Lm8-n1</strain>
    </source>
</reference>
<accession>A0A0D0BBP6</accession>
<organism evidence="1 2">
    <name type="scientific">Suillus luteus UH-Slu-Lm8-n1</name>
    <dbReference type="NCBI Taxonomy" id="930992"/>
    <lineage>
        <taxon>Eukaryota</taxon>
        <taxon>Fungi</taxon>
        <taxon>Dikarya</taxon>
        <taxon>Basidiomycota</taxon>
        <taxon>Agaricomycotina</taxon>
        <taxon>Agaricomycetes</taxon>
        <taxon>Agaricomycetidae</taxon>
        <taxon>Boletales</taxon>
        <taxon>Suillineae</taxon>
        <taxon>Suillaceae</taxon>
        <taxon>Suillus</taxon>
    </lineage>
</organism>
<dbReference type="HOGENOM" id="CLU_2499363_0_0_1"/>
<dbReference type="EMBL" id="KN835286">
    <property type="protein sequence ID" value="KIK40918.1"/>
    <property type="molecule type" value="Genomic_DNA"/>
</dbReference>
<protein>
    <submittedName>
        <fullName evidence="1">Uncharacterized protein</fullName>
    </submittedName>
</protein>
<name>A0A0D0BBP6_9AGAM</name>
<dbReference type="AlphaFoldDB" id="A0A0D0BBP6"/>
<dbReference type="Proteomes" id="UP000054485">
    <property type="component" value="Unassembled WGS sequence"/>
</dbReference>
<keyword evidence="2" id="KW-1185">Reference proteome</keyword>
<proteinExistence type="predicted"/>
<dbReference type="InParanoid" id="A0A0D0BBP6"/>
<sequence>MDIPDDMNSTKRHCLGVARPKPIPWVTMMPITMASCARTPNETVRERIAERVTEVSRASILLLEDGVFDYCWPYGAVLLISSLCEW</sequence>
<evidence type="ECO:0000313" key="1">
    <source>
        <dbReference type="EMBL" id="KIK40918.1"/>
    </source>
</evidence>